<sequence length="166" mass="18235">MYRAYSNNGASLRFVEPDWVLNEGEVLFDHEPAIQELEAAFGFDAAELERGRQAVLIAEERYLHEGVGVVVDGLSIDTTRDSQALIASTGLSAILDPEYHCNFKTLNGFVEISAERILAIAKAVRAHVQACFDRELILLEALAAGTYTDDMLKEGWPDSMPATTTS</sequence>
<dbReference type="Proteomes" id="UP001162907">
    <property type="component" value="Chromosome"/>
</dbReference>
<dbReference type="InterPro" id="IPR025484">
    <property type="entry name" value="DUF4376"/>
</dbReference>
<dbReference type="RefSeq" id="WP_230735769.1">
    <property type="nucleotide sequence ID" value="NZ_CP075567.1"/>
</dbReference>
<gene>
    <name evidence="2" type="ORF">KJY40_06895</name>
</gene>
<dbReference type="Pfam" id="PF14301">
    <property type="entry name" value="DUF4376"/>
    <property type="match status" value="1"/>
</dbReference>
<protein>
    <submittedName>
        <fullName evidence="2">DUF4376 domain-containing protein</fullName>
    </submittedName>
</protein>
<name>A0ABY3Q5R0_9PSED</name>
<feature type="domain" description="DUF4376" evidence="1">
    <location>
        <begin position="57"/>
        <end position="147"/>
    </location>
</feature>
<evidence type="ECO:0000313" key="2">
    <source>
        <dbReference type="EMBL" id="UFQ01411.1"/>
    </source>
</evidence>
<evidence type="ECO:0000259" key="1">
    <source>
        <dbReference type="Pfam" id="PF14301"/>
    </source>
</evidence>
<reference evidence="2 3" key="1">
    <citation type="journal article" date="2022" name="Int. J. Syst. Evol. Microbiol.">
        <title>Pseudomonas fitomaticsae sp. nov., isolated at Marimurtra Botanical Garden in Blanes, Catalonia, Spain.</title>
        <authorList>
            <person name="Atanasov K.E."/>
            <person name="Galbis D.M."/>
            <person name="Cornado D."/>
            <person name="Serpico A."/>
            <person name="Sanchez G."/>
            <person name="Bosch M."/>
            <person name="Ferrer A."/>
            <person name="Altabella T."/>
        </authorList>
    </citation>
    <scope>NUCLEOTIDE SEQUENCE [LARGE SCALE GENOMIC DNA]</scope>
    <source>
        <strain evidence="2 3">FIT81</strain>
    </source>
</reference>
<keyword evidence="3" id="KW-1185">Reference proteome</keyword>
<accession>A0ABY3Q5R0</accession>
<proteinExistence type="predicted"/>
<dbReference type="EMBL" id="CP075567">
    <property type="protein sequence ID" value="UFQ01411.1"/>
    <property type="molecule type" value="Genomic_DNA"/>
</dbReference>
<evidence type="ECO:0000313" key="3">
    <source>
        <dbReference type="Proteomes" id="UP001162907"/>
    </source>
</evidence>
<organism evidence="2 3">
    <name type="scientific">Pseudomonas fitomaticsae</name>
    <dbReference type="NCBI Taxonomy" id="2837969"/>
    <lineage>
        <taxon>Bacteria</taxon>
        <taxon>Pseudomonadati</taxon>
        <taxon>Pseudomonadota</taxon>
        <taxon>Gammaproteobacteria</taxon>
        <taxon>Pseudomonadales</taxon>
        <taxon>Pseudomonadaceae</taxon>
        <taxon>Pseudomonas</taxon>
    </lineage>
</organism>